<accession>V4QT65</accession>
<dbReference type="PANTHER" id="PTHR33545:SF5">
    <property type="entry name" value="UPF0750 MEMBRANE PROTEIN YITT"/>
    <property type="match status" value="1"/>
</dbReference>
<dbReference type="PANTHER" id="PTHR33545">
    <property type="entry name" value="UPF0750 MEMBRANE PROTEIN YITT-RELATED"/>
    <property type="match status" value="1"/>
</dbReference>
<dbReference type="InterPro" id="IPR051461">
    <property type="entry name" value="UPF0750_membrane"/>
</dbReference>
<dbReference type="EMBL" id="AWXZ01000040">
    <property type="protein sequence ID" value="ESR22922.1"/>
    <property type="molecule type" value="Genomic_DNA"/>
</dbReference>
<keyword evidence="2" id="KW-1003">Cell membrane</keyword>
<protein>
    <recommendedName>
        <fullName evidence="9">Transporter</fullName>
    </recommendedName>
</protein>
<dbReference type="InterPro" id="IPR003740">
    <property type="entry name" value="YitT"/>
</dbReference>
<feature type="transmembrane region" description="Helical" evidence="6">
    <location>
        <begin position="163"/>
        <end position="184"/>
    </location>
</feature>
<evidence type="ECO:0000256" key="5">
    <source>
        <dbReference type="ARBA" id="ARBA00023136"/>
    </source>
</evidence>
<feature type="transmembrane region" description="Helical" evidence="6">
    <location>
        <begin position="95"/>
        <end position="113"/>
    </location>
</feature>
<evidence type="ECO:0000313" key="8">
    <source>
        <dbReference type="Proteomes" id="UP000017819"/>
    </source>
</evidence>
<evidence type="ECO:0000256" key="2">
    <source>
        <dbReference type="ARBA" id="ARBA00022475"/>
    </source>
</evidence>
<evidence type="ECO:0000256" key="3">
    <source>
        <dbReference type="ARBA" id="ARBA00022692"/>
    </source>
</evidence>
<dbReference type="Proteomes" id="UP000017819">
    <property type="component" value="Unassembled WGS sequence"/>
</dbReference>
<organism evidence="7 8">
    <name type="scientific">Lutibaculum baratangense AMV1</name>
    <dbReference type="NCBI Taxonomy" id="631454"/>
    <lineage>
        <taxon>Bacteria</taxon>
        <taxon>Pseudomonadati</taxon>
        <taxon>Pseudomonadota</taxon>
        <taxon>Alphaproteobacteria</taxon>
        <taxon>Hyphomicrobiales</taxon>
        <taxon>Tepidamorphaceae</taxon>
        <taxon>Lutibaculum</taxon>
    </lineage>
</organism>
<sequence>MAEDGARHALKIPPGFWETTATRHTPLEDVQGIATGIAVAALGVAMLGHLGFLTGGTAGLAFIVTYATGWNFGLVFFFVNLPFFALAIGRMGRAFTIKTILAIAAMSVLTGLQPHVLQFGPVDPLYGAVLAGMLLGLGLLALFRHRASLGGVGILALFVQDRFGWRAGLMQLAFDLTILALSFAVVAPRAVIYSVASAIVLNLLLAVNHRRDRYVAM</sequence>
<evidence type="ECO:0008006" key="9">
    <source>
        <dbReference type="Google" id="ProtNLM"/>
    </source>
</evidence>
<keyword evidence="4 6" id="KW-1133">Transmembrane helix</keyword>
<evidence type="ECO:0000256" key="4">
    <source>
        <dbReference type="ARBA" id="ARBA00022989"/>
    </source>
</evidence>
<name>V4QT65_9HYPH</name>
<dbReference type="eggNOG" id="COG1284">
    <property type="taxonomic scope" value="Bacteria"/>
</dbReference>
<dbReference type="Pfam" id="PF02588">
    <property type="entry name" value="YitT_membrane"/>
    <property type="match status" value="1"/>
</dbReference>
<dbReference type="PATRIC" id="fig|631454.5.peg.4010"/>
<keyword evidence="5 6" id="KW-0472">Membrane</keyword>
<reference evidence="7 8" key="1">
    <citation type="journal article" date="2014" name="Genome Announc.">
        <title>Draft Genome Sequence of Lutibaculum baratangense Strain AMV1T, Isolated from a Mud Volcano in Andamans, India.</title>
        <authorList>
            <person name="Singh A."/>
            <person name="Sreenivas A."/>
            <person name="Sathyanarayana Reddy G."/>
            <person name="Pinnaka A.K."/>
            <person name="Shivaji S."/>
        </authorList>
    </citation>
    <scope>NUCLEOTIDE SEQUENCE [LARGE SCALE GENOMIC DNA]</scope>
    <source>
        <strain evidence="7 8">AMV1</strain>
    </source>
</reference>
<dbReference type="GO" id="GO:0005886">
    <property type="term" value="C:plasma membrane"/>
    <property type="evidence" value="ECO:0007669"/>
    <property type="project" value="UniProtKB-SubCell"/>
</dbReference>
<gene>
    <name evidence="7" type="ORF">N177_4059</name>
</gene>
<evidence type="ECO:0000256" key="1">
    <source>
        <dbReference type="ARBA" id="ARBA00004651"/>
    </source>
</evidence>
<keyword evidence="3 6" id="KW-0812">Transmembrane</keyword>
<evidence type="ECO:0000256" key="6">
    <source>
        <dbReference type="SAM" id="Phobius"/>
    </source>
</evidence>
<feature type="transmembrane region" description="Helical" evidence="6">
    <location>
        <begin position="33"/>
        <end position="64"/>
    </location>
</feature>
<dbReference type="OrthoDB" id="3296441at2"/>
<feature type="transmembrane region" description="Helical" evidence="6">
    <location>
        <begin position="70"/>
        <end position="88"/>
    </location>
</feature>
<dbReference type="AlphaFoldDB" id="V4QT65"/>
<dbReference type="STRING" id="631454.N177_4059"/>
<comment type="caution">
    <text evidence="7">The sequence shown here is derived from an EMBL/GenBank/DDBJ whole genome shotgun (WGS) entry which is preliminary data.</text>
</comment>
<feature type="transmembrane region" description="Helical" evidence="6">
    <location>
        <begin position="190"/>
        <end position="207"/>
    </location>
</feature>
<keyword evidence="8" id="KW-1185">Reference proteome</keyword>
<proteinExistence type="predicted"/>
<comment type="subcellular location">
    <subcellularLocation>
        <location evidence="1">Cell membrane</location>
        <topology evidence="1">Multi-pass membrane protein</topology>
    </subcellularLocation>
</comment>
<evidence type="ECO:0000313" key="7">
    <source>
        <dbReference type="EMBL" id="ESR22922.1"/>
    </source>
</evidence>
<feature type="transmembrane region" description="Helical" evidence="6">
    <location>
        <begin position="125"/>
        <end position="143"/>
    </location>
</feature>